<accession>A0A6J2K7T2</accession>
<keyword evidence="2" id="KW-0472">Membrane</keyword>
<dbReference type="OrthoDB" id="6049566at2759"/>
<evidence type="ECO:0000256" key="1">
    <source>
        <dbReference type="SAM" id="MobiDB-lite"/>
    </source>
</evidence>
<organism evidence="3 4">
    <name type="scientific">Bombyx mandarina</name>
    <name type="common">Wild silk moth</name>
    <name type="synonym">Wild silkworm</name>
    <dbReference type="NCBI Taxonomy" id="7092"/>
    <lineage>
        <taxon>Eukaryota</taxon>
        <taxon>Metazoa</taxon>
        <taxon>Ecdysozoa</taxon>
        <taxon>Arthropoda</taxon>
        <taxon>Hexapoda</taxon>
        <taxon>Insecta</taxon>
        <taxon>Pterygota</taxon>
        <taxon>Neoptera</taxon>
        <taxon>Endopterygota</taxon>
        <taxon>Lepidoptera</taxon>
        <taxon>Glossata</taxon>
        <taxon>Ditrysia</taxon>
        <taxon>Bombycoidea</taxon>
        <taxon>Bombycidae</taxon>
        <taxon>Bombycinae</taxon>
        <taxon>Bombyx</taxon>
    </lineage>
</organism>
<feature type="transmembrane region" description="Helical" evidence="2">
    <location>
        <begin position="92"/>
        <end position="110"/>
    </location>
</feature>
<sequence length="343" mass="38562">MRSSTVMDHTNIPACALYRHIGTVIVRLKMEVSTMLCWSRDVCPASGCPESMHRPSGCEQCARTRLNSKCCDCDSVHVDKSRPYRSSTARSRYVNVCAAVCLLLLVGGLTPQSSAAPRRSRSTMQRQKRAADTSENYLWSNPCDLNNLTTVNVPDPKTVAPKLIAQATSAYRSATKYKDTLALQLHSFQSFDELITQWVGNEWLRKFSFSAEVLPKDKTLYKEASEEQLESLMGNIDTVLPSMYKALKLIVAGLHAFSNGLNDNIIADEALKENTNQTMHDVRAVLCYFSDIMRARNLELIPLPESEVPVIPSDNMVTDGLLIYRDTLNYLEYLRQVFKKLYG</sequence>
<name>A0A6J2K7T2_BOMMA</name>
<dbReference type="Proteomes" id="UP000504629">
    <property type="component" value="Unplaced"/>
</dbReference>
<keyword evidence="2" id="KW-1133">Transmembrane helix</keyword>
<evidence type="ECO:0000313" key="3">
    <source>
        <dbReference type="Proteomes" id="UP000504629"/>
    </source>
</evidence>
<feature type="region of interest" description="Disordered" evidence="1">
    <location>
        <begin position="112"/>
        <end position="134"/>
    </location>
</feature>
<dbReference type="GeneID" id="114249079"/>
<dbReference type="RefSeq" id="XP_028038351.1">
    <property type="nucleotide sequence ID" value="XM_028182550.1"/>
</dbReference>
<reference evidence="4" key="1">
    <citation type="submission" date="2025-08" db="UniProtKB">
        <authorList>
            <consortium name="RefSeq"/>
        </authorList>
    </citation>
    <scope>IDENTIFICATION</scope>
    <source>
        <tissue evidence="4">Silk gland</tissue>
    </source>
</reference>
<protein>
    <submittedName>
        <fullName evidence="4">Uncharacterized protein LOC114249079</fullName>
    </submittedName>
</protein>
<gene>
    <name evidence="4" type="primary">LOC114249079</name>
</gene>
<keyword evidence="3" id="KW-1185">Reference proteome</keyword>
<evidence type="ECO:0000256" key="2">
    <source>
        <dbReference type="SAM" id="Phobius"/>
    </source>
</evidence>
<evidence type="ECO:0000313" key="4">
    <source>
        <dbReference type="RefSeq" id="XP_028038351.1"/>
    </source>
</evidence>
<dbReference type="KEGG" id="bman:114249079"/>
<dbReference type="AlphaFoldDB" id="A0A6J2K7T2"/>
<proteinExistence type="predicted"/>
<keyword evidence="2" id="KW-0812">Transmembrane</keyword>